<feature type="transmembrane region" description="Helical" evidence="2">
    <location>
        <begin position="132"/>
        <end position="150"/>
    </location>
</feature>
<protein>
    <submittedName>
        <fullName evidence="3">YfhO family protein</fullName>
    </submittedName>
</protein>
<gene>
    <name evidence="3" type="ORF">GBA65_01960</name>
</gene>
<feature type="transmembrane region" description="Helical" evidence="2">
    <location>
        <begin position="231"/>
        <end position="258"/>
    </location>
</feature>
<dbReference type="Pfam" id="PF09586">
    <property type="entry name" value="YfhO"/>
    <property type="match status" value="1"/>
</dbReference>
<feature type="region of interest" description="Disordered" evidence="1">
    <location>
        <begin position="789"/>
        <end position="811"/>
    </location>
</feature>
<sequence length="811" mass="85903">MTKFVRFRLLPAPPLADAAAVFSLLVLTAVAAWDTLQPGETFVGADAATQFYPWYAFLGESLRSGDVPGWNPHQFSGTPFAADPLSGWSYLPAMLLFTALPPLAAAKAYALFHLLLAGCATYALARVLEMGTAGALLSAVSYEFSGFLYVENTCCFAYASVMAWLPFAFLGAEGAVSSGSRLNRALWWGVSGLALSQILAAWLGQGSYYALLALMGYVAYRTVVSPPGRGVYARLSGTVLHAGGILVFGFGLAALGLLPRLEYNALSNLAGGYPDAKGAGGWTVEDWRLLLEPGLFYAGVTVLALALVAPFIARGRSATPYFAGLCLAALVLSGAEPTPLHSALSLLPRFGQLHPHFPERAMVVFFLGAALLAGATLSRLGEPGKKVGPLLSLPALATLLLLATRVPPSAALLLALTVANVLAAAYALLPGRRALWRGLAAGALAFVVFSDLFAAGKATLVEHGEAQGGSRLEDRVRQIDLAQYYRPTDAARFLGSRAAEPSRYLGYGPRTRPRRSLSSPVRFADPETQALGVNNRAMTSGLQSTGGYNAVRLARYDEYMRALNAKGQDYHYADVFEGGLDSPLLDLLNVRYVIVPAGTPPDGGEGVQNLKDAHPTVYEGDGLEVLENRGALPRAWIVHSARRAEPDEALGLLASGAVDPGETALLEETPPGLARPVDASSDRARVTEHGADRIELETTTGAPGLLVLSETYYPAWKAYVDGRPARLYRADHLLRAVPVPAGEHSVELRYESATLQLGIAVSSVVGAILVALAVAAVVRRRKKAGPRTAAVRYSMSRSNGPPAPVQGGARW</sequence>
<feature type="transmembrane region" description="Helical" evidence="2">
    <location>
        <begin position="436"/>
        <end position="455"/>
    </location>
</feature>
<dbReference type="EMBL" id="CP045121">
    <property type="protein sequence ID" value="QIN77471.1"/>
    <property type="molecule type" value="Genomic_DNA"/>
</dbReference>
<keyword evidence="2" id="KW-1133">Transmembrane helix</keyword>
<name>A0A6G8PU49_9ACTN</name>
<organism evidence="3 4">
    <name type="scientific">Rubrobacter marinus</name>
    <dbReference type="NCBI Taxonomy" id="2653852"/>
    <lineage>
        <taxon>Bacteria</taxon>
        <taxon>Bacillati</taxon>
        <taxon>Actinomycetota</taxon>
        <taxon>Rubrobacteria</taxon>
        <taxon>Rubrobacterales</taxon>
        <taxon>Rubrobacteraceae</taxon>
        <taxon>Rubrobacter</taxon>
    </lineage>
</organism>
<keyword evidence="2" id="KW-0472">Membrane</keyword>
<evidence type="ECO:0000313" key="4">
    <source>
        <dbReference type="Proteomes" id="UP000502706"/>
    </source>
</evidence>
<feature type="transmembrane region" description="Helical" evidence="2">
    <location>
        <begin position="294"/>
        <end position="313"/>
    </location>
</feature>
<feature type="transmembrane region" description="Helical" evidence="2">
    <location>
        <begin position="360"/>
        <end position="380"/>
    </location>
</feature>
<feature type="transmembrane region" description="Helical" evidence="2">
    <location>
        <begin position="208"/>
        <end position="224"/>
    </location>
</feature>
<feature type="transmembrane region" description="Helical" evidence="2">
    <location>
        <begin position="104"/>
        <end position="125"/>
    </location>
</feature>
<accession>A0A6G8PU49</accession>
<feature type="transmembrane region" description="Helical" evidence="2">
    <location>
        <begin position="156"/>
        <end position="176"/>
    </location>
</feature>
<evidence type="ECO:0000256" key="2">
    <source>
        <dbReference type="SAM" id="Phobius"/>
    </source>
</evidence>
<dbReference type="PANTHER" id="PTHR38454:SF1">
    <property type="entry name" value="INTEGRAL MEMBRANE PROTEIN"/>
    <property type="match status" value="1"/>
</dbReference>
<dbReference type="KEGG" id="rmar:GBA65_01960"/>
<evidence type="ECO:0000256" key="1">
    <source>
        <dbReference type="SAM" id="MobiDB-lite"/>
    </source>
</evidence>
<feature type="transmembrane region" description="Helical" evidence="2">
    <location>
        <begin position="757"/>
        <end position="778"/>
    </location>
</feature>
<reference evidence="3 4" key="1">
    <citation type="submission" date="2019-10" db="EMBL/GenBank/DDBJ databases">
        <title>Rubrobacter sp nov SCSIO 52915 isolated from a deep-sea sediment in the South China Sea.</title>
        <authorList>
            <person name="Chen R.W."/>
        </authorList>
    </citation>
    <scope>NUCLEOTIDE SEQUENCE [LARGE SCALE GENOMIC DNA]</scope>
    <source>
        <strain evidence="3 4">SCSIO 52915</strain>
    </source>
</reference>
<evidence type="ECO:0000313" key="3">
    <source>
        <dbReference type="EMBL" id="QIN77471.1"/>
    </source>
</evidence>
<feature type="transmembrane region" description="Helical" evidence="2">
    <location>
        <begin position="320"/>
        <end position="340"/>
    </location>
</feature>
<proteinExistence type="predicted"/>
<dbReference type="PANTHER" id="PTHR38454">
    <property type="entry name" value="INTEGRAL MEMBRANE PROTEIN-RELATED"/>
    <property type="match status" value="1"/>
</dbReference>
<keyword evidence="2" id="KW-0812">Transmembrane</keyword>
<dbReference type="InterPro" id="IPR018580">
    <property type="entry name" value="Uncharacterised_YfhO"/>
</dbReference>
<feature type="transmembrane region" description="Helical" evidence="2">
    <location>
        <begin position="387"/>
        <end position="404"/>
    </location>
</feature>
<feature type="transmembrane region" description="Helical" evidence="2">
    <location>
        <begin position="410"/>
        <end position="429"/>
    </location>
</feature>
<dbReference type="AlphaFoldDB" id="A0A6G8PU49"/>
<dbReference type="RefSeq" id="WP_166395152.1">
    <property type="nucleotide sequence ID" value="NZ_CP045121.1"/>
</dbReference>
<keyword evidence="4" id="KW-1185">Reference proteome</keyword>
<dbReference type="Proteomes" id="UP000502706">
    <property type="component" value="Chromosome"/>
</dbReference>